<gene>
    <name evidence="2" type="ORF">SAMN04487940_1064</name>
</gene>
<evidence type="ECO:0008006" key="4">
    <source>
        <dbReference type="Google" id="ProtNLM"/>
    </source>
</evidence>
<evidence type="ECO:0000313" key="3">
    <source>
        <dbReference type="Proteomes" id="UP000182932"/>
    </source>
</evidence>
<feature type="signal peptide" evidence="1">
    <location>
        <begin position="1"/>
        <end position="23"/>
    </location>
</feature>
<comment type="caution">
    <text evidence="2">The sequence shown here is derived from an EMBL/GenBank/DDBJ whole genome shotgun (WGS) entry which is preliminary data.</text>
</comment>
<sequence length="100" mass="10472">MFKRLFTASLVFGAVALGPPALAQSTCMPRDNLVDSLNSKFSETLAGGGLQTEQRLTEVWRSADSGTFTIIMTRPDGISCVLAAGQNWHDSAAVPAGVSG</sequence>
<evidence type="ECO:0000256" key="1">
    <source>
        <dbReference type="SAM" id="SignalP"/>
    </source>
</evidence>
<feature type="chain" id="PRO_5037677974" description="Lipoprotein" evidence="1">
    <location>
        <begin position="24"/>
        <end position="100"/>
    </location>
</feature>
<name>A0A975ZNB1_9RHOB</name>
<keyword evidence="3" id="KW-1185">Reference proteome</keyword>
<evidence type="ECO:0000313" key="2">
    <source>
        <dbReference type="EMBL" id="SEJ44751.1"/>
    </source>
</evidence>
<dbReference type="AlphaFoldDB" id="A0A975ZNB1"/>
<dbReference type="RefSeq" id="WP_074836464.1">
    <property type="nucleotide sequence ID" value="NZ_FNYY01000006.1"/>
</dbReference>
<protein>
    <recommendedName>
        <fullName evidence="4">Lipoprotein</fullName>
    </recommendedName>
</protein>
<reference evidence="2 3" key="1">
    <citation type="submission" date="2016-10" db="EMBL/GenBank/DDBJ databases">
        <authorList>
            <person name="Varghese N."/>
            <person name="Submissions S."/>
        </authorList>
    </citation>
    <scope>NUCLEOTIDE SEQUENCE [LARGE SCALE GENOMIC DNA]</scope>
    <source>
        <strain evidence="2 3">FF3</strain>
    </source>
</reference>
<organism evidence="2 3">
    <name type="scientific">Marinovum algicola</name>
    <dbReference type="NCBI Taxonomy" id="42444"/>
    <lineage>
        <taxon>Bacteria</taxon>
        <taxon>Pseudomonadati</taxon>
        <taxon>Pseudomonadota</taxon>
        <taxon>Alphaproteobacteria</taxon>
        <taxon>Rhodobacterales</taxon>
        <taxon>Roseobacteraceae</taxon>
        <taxon>Marinovum</taxon>
    </lineage>
</organism>
<dbReference type="Proteomes" id="UP000182932">
    <property type="component" value="Unassembled WGS sequence"/>
</dbReference>
<dbReference type="GeneID" id="80818261"/>
<keyword evidence="1" id="KW-0732">Signal</keyword>
<dbReference type="EMBL" id="FNYY01000006">
    <property type="protein sequence ID" value="SEJ44751.1"/>
    <property type="molecule type" value="Genomic_DNA"/>
</dbReference>
<accession>A0A975ZNB1</accession>
<proteinExistence type="predicted"/>